<gene>
    <name evidence="2" type="ORF">FEK34_23790</name>
</gene>
<proteinExistence type="predicted"/>
<name>A0A5R8NFS2_9NOCA</name>
<evidence type="ECO:0000313" key="3">
    <source>
        <dbReference type="Proteomes" id="UP000306378"/>
    </source>
</evidence>
<dbReference type="RefSeq" id="WP_138451177.1">
    <property type="nucleotide sequence ID" value="NZ_VBUT01000010.1"/>
</dbReference>
<comment type="caution">
    <text evidence="2">The sequence shown here is derived from an EMBL/GenBank/DDBJ whole genome shotgun (WGS) entry which is preliminary data.</text>
</comment>
<sequence>MHAIAATLLGLFLIGCGLAHFLAPAYFASLVPSWLPRPKQLVAVSAIAEIVLGTMLIVPATRALSSWLTAAMLAVYLLLWLDRLRTATGPRRAEAAGVAVNAGYLMWGGYVAMAGG</sequence>
<feature type="transmembrane region" description="Helical" evidence="1">
    <location>
        <begin position="64"/>
        <end position="81"/>
    </location>
</feature>
<accession>A0A5R8NFS2</accession>
<organism evidence="2 3">
    <name type="scientific">Nocardia cyriacigeorgica</name>
    <dbReference type="NCBI Taxonomy" id="135487"/>
    <lineage>
        <taxon>Bacteria</taxon>
        <taxon>Bacillati</taxon>
        <taxon>Actinomycetota</taxon>
        <taxon>Actinomycetes</taxon>
        <taxon>Mycobacteriales</taxon>
        <taxon>Nocardiaceae</taxon>
        <taxon>Nocardia</taxon>
    </lineage>
</organism>
<evidence type="ECO:0000313" key="2">
    <source>
        <dbReference type="EMBL" id="TLF74403.1"/>
    </source>
</evidence>
<dbReference type="EMBL" id="VBUT01000010">
    <property type="protein sequence ID" value="TLF74403.1"/>
    <property type="molecule type" value="Genomic_DNA"/>
</dbReference>
<dbReference type="PANTHER" id="PTHR36974">
    <property type="entry name" value="MEMBRANE PROTEIN-RELATED"/>
    <property type="match status" value="1"/>
</dbReference>
<keyword evidence="1" id="KW-0812">Transmembrane</keyword>
<evidence type="ECO:0008006" key="4">
    <source>
        <dbReference type="Google" id="ProtNLM"/>
    </source>
</evidence>
<dbReference type="PANTHER" id="PTHR36974:SF1">
    <property type="entry name" value="DOXX FAMILY MEMBRANE PROTEIN"/>
    <property type="match status" value="1"/>
</dbReference>
<dbReference type="Proteomes" id="UP000306378">
    <property type="component" value="Unassembled WGS sequence"/>
</dbReference>
<feature type="transmembrane region" description="Helical" evidence="1">
    <location>
        <begin position="6"/>
        <end position="29"/>
    </location>
</feature>
<protein>
    <recommendedName>
        <fullName evidence="4">DoxX family protein</fullName>
    </recommendedName>
</protein>
<keyword evidence="1" id="KW-1133">Transmembrane helix</keyword>
<evidence type="ECO:0000256" key="1">
    <source>
        <dbReference type="SAM" id="Phobius"/>
    </source>
</evidence>
<dbReference type="AlphaFoldDB" id="A0A5R8NFS2"/>
<reference evidence="2 3" key="1">
    <citation type="submission" date="2019-05" db="EMBL/GenBank/DDBJ databases">
        <title>Genomes sequences of two Nocardia cyriacigeorgica environmental isolates, type strains Nocardia asteroides ATCC 19247 and Nocardia cyriacigeorgica DSM 44484.</title>
        <authorList>
            <person name="Vautrin F."/>
            <person name="Bergeron E."/>
            <person name="Dubost A."/>
            <person name="Abrouk D."/>
            <person name="Rodriguez Nava V."/>
            <person name="Pujic P."/>
        </authorList>
    </citation>
    <scope>NUCLEOTIDE SEQUENCE [LARGE SCALE GENOMIC DNA]</scope>
    <source>
        <strain evidence="2 3">EML 446</strain>
    </source>
</reference>
<feature type="transmembrane region" description="Helical" evidence="1">
    <location>
        <begin position="93"/>
        <end position="113"/>
    </location>
</feature>
<keyword evidence="1" id="KW-0472">Membrane</keyword>